<evidence type="ECO:0000256" key="1">
    <source>
        <dbReference type="ARBA" id="ARBA00022603"/>
    </source>
</evidence>
<proteinExistence type="predicted"/>
<dbReference type="PROSITE" id="PS51683">
    <property type="entry name" value="SAM_OMT_II"/>
    <property type="match status" value="1"/>
</dbReference>
<sequence>MNKERAGSGSRTVAMGHIEEGSAFLELSAAQKGSTGPETRPRSPALPSPARLTEQAFAFQRTAALKAAVGLDVFTAIGEGHDTLVALAKRCRAAKRGVRILCDYLVVLGLLEREGERYRAVPDANAYLNRQSPAFIGDALDFIASETALKAALDDPAAVARKGGTVLDNREHFVAPNHPNWRVYARALAPMMARSAAFLAELHASHGDEFDSILDIAAGPGQNGIALARRIPNARVTAVDWPSVLEIASENAQAAGLGERWQALPGNALNTDFGGTYDAVLIARFLHLLAPDACEALLCRAHTALAPGGRIVVLQLILNDDRVSPPFAAMMNFSAIATTPAGQIPTASERCCSARRVSIVSNGARLWTPTNGSSLGIKRT</sequence>
<dbReference type="InterPro" id="IPR016461">
    <property type="entry name" value="COMT-like"/>
</dbReference>
<dbReference type="Proteomes" id="UP001320831">
    <property type="component" value="Unassembled WGS sequence"/>
</dbReference>
<dbReference type="InterPro" id="IPR012967">
    <property type="entry name" value="COMT_dimerisation"/>
</dbReference>
<dbReference type="PANTHER" id="PTHR43712:SF2">
    <property type="entry name" value="O-METHYLTRANSFERASE CICE"/>
    <property type="match status" value="1"/>
</dbReference>
<name>A0ABT2LV13_9HYPH</name>
<dbReference type="InterPro" id="IPR036388">
    <property type="entry name" value="WH-like_DNA-bd_sf"/>
</dbReference>
<feature type="domain" description="O-methyltransferase dimerisation" evidence="5">
    <location>
        <begin position="54"/>
        <end position="129"/>
    </location>
</feature>
<keyword evidence="1 7" id="KW-0489">Methyltransferase</keyword>
<dbReference type="InterPro" id="IPR036390">
    <property type="entry name" value="WH_DNA-bd_sf"/>
</dbReference>
<evidence type="ECO:0000313" key="8">
    <source>
        <dbReference type="Proteomes" id="UP001320831"/>
    </source>
</evidence>
<dbReference type="SUPFAM" id="SSF53335">
    <property type="entry name" value="S-adenosyl-L-methionine-dependent methyltransferases"/>
    <property type="match status" value="1"/>
</dbReference>
<dbReference type="InterPro" id="IPR029063">
    <property type="entry name" value="SAM-dependent_MTases_sf"/>
</dbReference>
<dbReference type="Pfam" id="PF08100">
    <property type="entry name" value="Dimerisation"/>
    <property type="match status" value="1"/>
</dbReference>
<accession>A0ABT2LV13</accession>
<reference evidence="7 8" key="1">
    <citation type="submission" date="2022-09" db="EMBL/GenBank/DDBJ databases">
        <title>Chelativorans salina sp. nov., a novel slightly halophilic bacterium isolated from a saline lake sediment enrichment.</title>
        <authorList>
            <person name="Gao L."/>
            <person name="Fang B.-Z."/>
            <person name="Li W.-J."/>
        </authorList>
    </citation>
    <scope>NUCLEOTIDE SEQUENCE [LARGE SCALE GENOMIC DNA]</scope>
    <source>
        <strain evidence="7 8">EGI FJ00035</strain>
    </source>
</reference>
<organism evidence="7 8">
    <name type="scientific">Chelativorans salis</name>
    <dbReference type="NCBI Taxonomy" id="2978478"/>
    <lineage>
        <taxon>Bacteria</taxon>
        <taxon>Pseudomonadati</taxon>
        <taxon>Pseudomonadota</taxon>
        <taxon>Alphaproteobacteria</taxon>
        <taxon>Hyphomicrobiales</taxon>
        <taxon>Phyllobacteriaceae</taxon>
        <taxon>Chelativorans</taxon>
    </lineage>
</organism>
<dbReference type="Gene3D" id="3.40.50.150">
    <property type="entry name" value="Vaccinia Virus protein VP39"/>
    <property type="match status" value="1"/>
</dbReference>
<dbReference type="GO" id="GO:0008168">
    <property type="term" value="F:methyltransferase activity"/>
    <property type="evidence" value="ECO:0007669"/>
    <property type="project" value="UniProtKB-KW"/>
</dbReference>
<dbReference type="GO" id="GO:0032259">
    <property type="term" value="P:methylation"/>
    <property type="evidence" value="ECO:0007669"/>
    <property type="project" value="UniProtKB-KW"/>
</dbReference>
<dbReference type="Pfam" id="PF13649">
    <property type="entry name" value="Methyltransf_25"/>
    <property type="match status" value="1"/>
</dbReference>
<feature type="domain" description="Methyltransferase" evidence="6">
    <location>
        <begin position="213"/>
        <end position="309"/>
    </location>
</feature>
<keyword evidence="3" id="KW-0949">S-adenosyl-L-methionine</keyword>
<evidence type="ECO:0000313" key="7">
    <source>
        <dbReference type="EMBL" id="MCT7378365.1"/>
    </source>
</evidence>
<dbReference type="SUPFAM" id="SSF46785">
    <property type="entry name" value="Winged helix' DNA-binding domain"/>
    <property type="match status" value="1"/>
</dbReference>
<evidence type="ECO:0000256" key="3">
    <source>
        <dbReference type="ARBA" id="ARBA00022691"/>
    </source>
</evidence>
<dbReference type="Gene3D" id="1.10.10.10">
    <property type="entry name" value="Winged helix-like DNA-binding domain superfamily/Winged helix DNA-binding domain"/>
    <property type="match status" value="1"/>
</dbReference>
<protein>
    <submittedName>
        <fullName evidence="7">Methyltransferase domain-containing protein</fullName>
    </submittedName>
</protein>
<dbReference type="EMBL" id="JAOCZP010000013">
    <property type="protein sequence ID" value="MCT7378365.1"/>
    <property type="molecule type" value="Genomic_DNA"/>
</dbReference>
<feature type="region of interest" description="Disordered" evidence="4">
    <location>
        <begin position="29"/>
        <end position="48"/>
    </location>
</feature>
<dbReference type="CDD" id="cd02440">
    <property type="entry name" value="AdoMet_MTases"/>
    <property type="match status" value="1"/>
</dbReference>
<gene>
    <name evidence="7" type="ORF">N5A92_25470</name>
</gene>
<evidence type="ECO:0000256" key="2">
    <source>
        <dbReference type="ARBA" id="ARBA00022679"/>
    </source>
</evidence>
<evidence type="ECO:0000256" key="4">
    <source>
        <dbReference type="SAM" id="MobiDB-lite"/>
    </source>
</evidence>
<comment type="caution">
    <text evidence="7">The sequence shown here is derived from an EMBL/GenBank/DDBJ whole genome shotgun (WGS) entry which is preliminary data.</text>
</comment>
<dbReference type="PANTHER" id="PTHR43712">
    <property type="entry name" value="PUTATIVE (AFU_ORTHOLOGUE AFUA_4G14580)-RELATED"/>
    <property type="match status" value="1"/>
</dbReference>
<keyword evidence="2" id="KW-0808">Transferase</keyword>
<evidence type="ECO:0000259" key="5">
    <source>
        <dbReference type="Pfam" id="PF08100"/>
    </source>
</evidence>
<keyword evidence="8" id="KW-1185">Reference proteome</keyword>
<dbReference type="RefSeq" id="WP_260907281.1">
    <property type="nucleotide sequence ID" value="NZ_JAOCZP010000013.1"/>
</dbReference>
<dbReference type="Gene3D" id="1.20.5.840">
    <property type="entry name" value="hypothetical RNA methyltransferase"/>
    <property type="match status" value="1"/>
</dbReference>
<dbReference type="InterPro" id="IPR041698">
    <property type="entry name" value="Methyltransf_25"/>
</dbReference>
<evidence type="ECO:0000259" key="6">
    <source>
        <dbReference type="Pfam" id="PF13649"/>
    </source>
</evidence>